<sequence length="134" mass="14138">MRILILLFPFLARFSDTCAPTRSATPIVCACATSEVALLYRIDGSEGGAEAIQPLGAVTQSDANNCPTTYSITCPAPADNPTAPVSYIFQDQLSGPIVGVDVINLNCTDGNWLYLDAQNGQSLVVSVSCQWAPP</sequence>
<evidence type="ECO:0000313" key="2">
    <source>
        <dbReference type="EMBL" id="PIC32738.1"/>
    </source>
</evidence>
<protein>
    <recommendedName>
        <fullName evidence="4">C6 domain-containing protein</fullName>
    </recommendedName>
</protein>
<evidence type="ECO:0008006" key="4">
    <source>
        <dbReference type="Google" id="ProtNLM"/>
    </source>
</evidence>
<dbReference type="AlphaFoldDB" id="A0A2G5TZQ8"/>
<gene>
    <name evidence="2" type="primary">Cni-C09G12.17</name>
    <name evidence="2" type="synonym">Cnig_chr_IV.g12961</name>
    <name evidence="2" type="ORF">B9Z55_012961</name>
</gene>
<accession>A0A2G5TZQ8</accession>
<keyword evidence="1" id="KW-0732">Signal</keyword>
<evidence type="ECO:0000256" key="1">
    <source>
        <dbReference type="SAM" id="SignalP"/>
    </source>
</evidence>
<reference evidence="3" key="1">
    <citation type="submission" date="2017-10" db="EMBL/GenBank/DDBJ databases">
        <title>Rapid genome shrinkage in a self-fertile nematode reveals novel sperm competition proteins.</title>
        <authorList>
            <person name="Yin D."/>
            <person name="Schwarz E.M."/>
            <person name="Thomas C.G."/>
            <person name="Felde R.L."/>
            <person name="Korf I.F."/>
            <person name="Cutter A.D."/>
            <person name="Schartner C.M."/>
            <person name="Ralston E.J."/>
            <person name="Meyer B.J."/>
            <person name="Haag E.S."/>
        </authorList>
    </citation>
    <scope>NUCLEOTIDE SEQUENCE [LARGE SCALE GENOMIC DNA]</scope>
    <source>
        <strain evidence="3">JU1422</strain>
    </source>
</reference>
<organism evidence="2 3">
    <name type="scientific">Caenorhabditis nigoni</name>
    <dbReference type="NCBI Taxonomy" id="1611254"/>
    <lineage>
        <taxon>Eukaryota</taxon>
        <taxon>Metazoa</taxon>
        <taxon>Ecdysozoa</taxon>
        <taxon>Nematoda</taxon>
        <taxon>Chromadorea</taxon>
        <taxon>Rhabditida</taxon>
        <taxon>Rhabditina</taxon>
        <taxon>Rhabditomorpha</taxon>
        <taxon>Rhabditoidea</taxon>
        <taxon>Rhabditidae</taxon>
        <taxon>Peloderinae</taxon>
        <taxon>Caenorhabditis</taxon>
    </lineage>
</organism>
<dbReference type="OrthoDB" id="5813433at2759"/>
<proteinExistence type="predicted"/>
<dbReference type="EMBL" id="PDUG01000004">
    <property type="protein sequence ID" value="PIC32738.1"/>
    <property type="molecule type" value="Genomic_DNA"/>
</dbReference>
<comment type="caution">
    <text evidence="2">The sequence shown here is derived from an EMBL/GenBank/DDBJ whole genome shotgun (WGS) entry which is preliminary data.</text>
</comment>
<keyword evidence="3" id="KW-1185">Reference proteome</keyword>
<name>A0A2G5TZQ8_9PELO</name>
<feature type="signal peptide" evidence="1">
    <location>
        <begin position="1"/>
        <end position="17"/>
    </location>
</feature>
<dbReference type="Proteomes" id="UP000230233">
    <property type="component" value="Chromosome IV"/>
</dbReference>
<feature type="chain" id="PRO_5013915748" description="C6 domain-containing protein" evidence="1">
    <location>
        <begin position="18"/>
        <end position="134"/>
    </location>
</feature>
<evidence type="ECO:0000313" key="3">
    <source>
        <dbReference type="Proteomes" id="UP000230233"/>
    </source>
</evidence>